<dbReference type="EMBL" id="BSVB01000001">
    <property type="protein sequence ID" value="GMA93936.1"/>
    <property type="molecule type" value="Genomic_DNA"/>
</dbReference>
<dbReference type="NCBIfam" id="TIGR03544">
    <property type="entry name" value="DivI1A_domain"/>
    <property type="match status" value="3"/>
</dbReference>
<name>A0ABQ6K596_9MICO</name>
<sequence>MSSTFPRVSKGRGYDTAEVEEFLELARRAYSAPAGQAGLDSERIRTTAFSMRRRGYQPDVVDAALERLEDAFATRERQSAVESAGDQAWYLRARGSAEVILSRISRPRGHRFRRLNWLTAGYSVREVDITMDRIRRFFQTGSTLGVDDLRQVAFHSQRGGYAEAQVDALLDATIAVILAVRTP</sequence>
<keyword evidence="2" id="KW-1185">Reference proteome</keyword>
<dbReference type="Gene3D" id="6.10.250.660">
    <property type="match status" value="1"/>
</dbReference>
<reference evidence="2" key="1">
    <citation type="journal article" date="2019" name="Int. J. Syst. Evol. Microbiol.">
        <title>The Global Catalogue of Microorganisms (GCM) 10K type strain sequencing project: providing services to taxonomists for standard genome sequencing and annotation.</title>
        <authorList>
            <consortium name="The Broad Institute Genomics Platform"/>
            <consortium name="The Broad Institute Genome Sequencing Center for Infectious Disease"/>
            <person name="Wu L."/>
            <person name="Ma J."/>
        </authorList>
    </citation>
    <scope>NUCLEOTIDE SEQUENCE [LARGE SCALE GENOMIC DNA]</scope>
    <source>
        <strain evidence="2">NBRC 108894</strain>
    </source>
</reference>
<proteinExistence type="predicted"/>
<gene>
    <name evidence="1" type="ORF">GCM10025881_07600</name>
</gene>
<dbReference type="RefSeq" id="WP_284252945.1">
    <property type="nucleotide sequence ID" value="NZ_BAAAQO010000003.1"/>
</dbReference>
<evidence type="ECO:0000313" key="2">
    <source>
        <dbReference type="Proteomes" id="UP001157034"/>
    </source>
</evidence>
<evidence type="ECO:0008006" key="3">
    <source>
        <dbReference type="Google" id="ProtNLM"/>
    </source>
</evidence>
<organism evidence="1 2">
    <name type="scientific">Pseudolysinimonas kribbensis</name>
    <dbReference type="NCBI Taxonomy" id="433641"/>
    <lineage>
        <taxon>Bacteria</taxon>
        <taxon>Bacillati</taxon>
        <taxon>Actinomycetota</taxon>
        <taxon>Actinomycetes</taxon>
        <taxon>Micrococcales</taxon>
        <taxon>Microbacteriaceae</taxon>
        <taxon>Pseudolysinimonas</taxon>
    </lineage>
</organism>
<dbReference type="InterPro" id="IPR019932">
    <property type="entry name" value="CHP03543"/>
</dbReference>
<dbReference type="NCBIfam" id="TIGR03543">
    <property type="entry name" value="divI1A_rptt_fam"/>
    <property type="match status" value="1"/>
</dbReference>
<protein>
    <recommendedName>
        <fullName evidence="3">DivIVA domain-containing protein</fullName>
    </recommendedName>
</protein>
<dbReference type="Proteomes" id="UP001157034">
    <property type="component" value="Unassembled WGS sequence"/>
</dbReference>
<evidence type="ECO:0000313" key="1">
    <source>
        <dbReference type="EMBL" id="GMA93936.1"/>
    </source>
</evidence>
<dbReference type="InterPro" id="IPR019933">
    <property type="entry name" value="DivIVA_domain"/>
</dbReference>
<comment type="caution">
    <text evidence="1">The sequence shown here is derived from an EMBL/GenBank/DDBJ whole genome shotgun (WGS) entry which is preliminary data.</text>
</comment>
<accession>A0ABQ6K596</accession>